<dbReference type="PANTHER" id="PTHR46429:SF1">
    <property type="entry name" value="23S RRNA (GUANOSINE-2'-O-)-METHYLTRANSFERASE RLMB"/>
    <property type="match status" value="1"/>
</dbReference>
<dbReference type="Proteomes" id="UP000032483">
    <property type="component" value="Unassembled WGS sequence"/>
</dbReference>
<evidence type="ECO:0000256" key="3">
    <source>
        <dbReference type="ARBA" id="ARBA00022679"/>
    </source>
</evidence>
<dbReference type="InterPro" id="IPR029028">
    <property type="entry name" value="Alpha/beta_knot_MTases"/>
</dbReference>
<dbReference type="Pfam" id="PF00588">
    <property type="entry name" value="SpoU_methylase"/>
    <property type="match status" value="1"/>
</dbReference>
<dbReference type="InterPro" id="IPR029026">
    <property type="entry name" value="tRNA_m1G_MTases_N"/>
</dbReference>
<evidence type="ECO:0000256" key="1">
    <source>
        <dbReference type="ARBA" id="ARBA00007228"/>
    </source>
</evidence>
<evidence type="ECO:0000313" key="7">
    <source>
        <dbReference type="EMBL" id="MTS28231.1"/>
    </source>
</evidence>
<evidence type="ECO:0000259" key="4">
    <source>
        <dbReference type="SMART" id="SM00967"/>
    </source>
</evidence>
<dbReference type="EMBL" id="JXXK01000005">
    <property type="protein sequence ID" value="KJF40689.1"/>
    <property type="molecule type" value="Genomic_DNA"/>
</dbReference>
<accession>A0A0W7TNF5</accession>
<evidence type="ECO:0000313" key="10">
    <source>
        <dbReference type="Proteomes" id="UP000472755"/>
    </source>
</evidence>
<name>A0A0D8J1Q6_9FIRM</name>
<dbReference type="Proteomes" id="UP000053433">
    <property type="component" value="Unassembled WGS sequence"/>
</dbReference>
<dbReference type="RefSeq" id="WP_050004833.1">
    <property type="nucleotide sequence ID" value="NZ_CATXDA010000001.1"/>
</dbReference>
<dbReference type="GO" id="GO:0005829">
    <property type="term" value="C:cytosol"/>
    <property type="evidence" value="ECO:0007669"/>
    <property type="project" value="TreeGrafter"/>
</dbReference>
<keyword evidence="3 5" id="KW-0808">Transferase</keyword>
<dbReference type="AlphaFoldDB" id="A0A0D8J1Q6"/>
<proteinExistence type="inferred from homology"/>
<dbReference type="GO" id="GO:0008173">
    <property type="term" value="F:RNA methyltransferase activity"/>
    <property type="evidence" value="ECO:0007669"/>
    <property type="project" value="InterPro"/>
</dbReference>
<accession>A0A0D8J1Q6</accession>
<dbReference type="InterPro" id="IPR004441">
    <property type="entry name" value="rRNA_MeTrfase_TrmH"/>
</dbReference>
<dbReference type="InterPro" id="IPR013123">
    <property type="entry name" value="SpoU_subst-bd"/>
</dbReference>
<dbReference type="PATRIC" id="fig|1550024.3.peg.1266"/>
<dbReference type="GO" id="GO:0032259">
    <property type="term" value="P:methylation"/>
    <property type="evidence" value="ECO:0007669"/>
    <property type="project" value="UniProtKB-KW"/>
</dbReference>
<keyword evidence="8" id="KW-1185">Reference proteome</keyword>
<dbReference type="EMBL" id="WMZU01000023">
    <property type="protein sequence ID" value="MTS28231.1"/>
    <property type="molecule type" value="Genomic_DNA"/>
</dbReference>
<evidence type="ECO:0000313" key="9">
    <source>
        <dbReference type="Proteomes" id="UP000053433"/>
    </source>
</evidence>
<evidence type="ECO:0000313" key="8">
    <source>
        <dbReference type="Proteomes" id="UP000032483"/>
    </source>
</evidence>
<reference evidence="5" key="1">
    <citation type="submission" date="2015-02" db="EMBL/GenBank/DDBJ databases">
        <title>A novel member of the family Ruminococcaceae isolated from human feces.</title>
        <authorList>
            <person name="Shkoporov A.N."/>
            <person name="Chaplin A.V."/>
            <person name="Motuzova O.V."/>
            <person name="Kafarskaia L.I."/>
            <person name="Khokhlova E.V."/>
            <person name="Efimov B.A."/>
        </authorList>
    </citation>
    <scope>NUCLEOTIDE SEQUENCE [LARGE SCALE GENOMIC DNA]</scope>
    <source>
        <strain evidence="5">585-1</strain>
    </source>
</reference>
<dbReference type="SUPFAM" id="SSF75217">
    <property type="entry name" value="alpha/beta knot"/>
    <property type="match status" value="1"/>
</dbReference>
<evidence type="ECO:0000313" key="5">
    <source>
        <dbReference type="EMBL" id="KJF40689.1"/>
    </source>
</evidence>
<dbReference type="Proteomes" id="UP000472755">
    <property type="component" value="Unassembled WGS sequence"/>
</dbReference>
<dbReference type="Gene3D" id="3.40.1280.10">
    <property type="match status" value="1"/>
</dbReference>
<reference evidence="6 9" key="2">
    <citation type="submission" date="2015-10" db="EMBL/GenBank/DDBJ databases">
        <title>A novel member of the family Ruminococcaceae isolated from human faeces.</title>
        <authorList>
            <person name="Shkoporov A.N."/>
            <person name="Chaplin A.V."/>
            <person name="Motuzova O.V."/>
            <person name="Kafarskaia L.I."/>
            <person name="Efimov B.A."/>
        </authorList>
    </citation>
    <scope>NUCLEOTIDE SEQUENCE [LARGE SCALE GENOMIC DNA]</scope>
    <source>
        <strain evidence="6 9">668</strain>
    </source>
</reference>
<gene>
    <name evidence="7" type="primary">rlmB</name>
    <name evidence="6" type="ORF">ASJ35_14350</name>
    <name evidence="7" type="ORF">GMD59_13185</name>
    <name evidence="5" type="ORF">TQ39_05635</name>
</gene>
<feature type="domain" description="RNA 2-O ribose methyltransferase substrate binding" evidence="4">
    <location>
        <begin position="21"/>
        <end position="96"/>
    </location>
</feature>
<protein>
    <submittedName>
        <fullName evidence="7">23S rRNA (Guanosine(2251)-2'-O)-methyltransferase RlmB</fullName>
    </submittedName>
    <submittedName>
        <fullName evidence="5">RNA methyltransferase</fullName>
    </submittedName>
</protein>
<dbReference type="SMART" id="SM00967">
    <property type="entry name" value="SpoU_sub_bind"/>
    <property type="match status" value="1"/>
</dbReference>
<reference evidence="7 10" key="3">
    <citation type="journal article" date="2019" name="Nat. Med.">
        <title>A library of human gut bacterial isolates paired with longitudinal multiomics data enables mechanistic microbiome research.</title>
        <authorList>
            <person name="Poyet M."/>
            <person name="Groussin M."/>
            <person name="Gibbons S.M."/>
            <person name="Avila-Pacheco J."/>
            <person name="Jiang X."/>
            <person name="Kearney S.M."/>
            <person name="Perrotta A.R."/>
            <person name="Berdy B."/>
            <person name="Zhao S."/>
            <person name="Lieberman T.D."/>
            <person name="Swanson P.K."/>
            <person name="Smith M."/>
            <person name="Roesemann S."/>
            <person name="Alexander J.E."/>
            <person name="Rich S.A."/>
            <person name="Livny J."/>
            <person name="Vlamakis H."/>
            <person name="Clish C."/>
            <person name="Bullock K."/>
            <person name="Deik A."/>
            <person name="Scott J."/>
            <person name="Pierce K.A."/>
            <person name="Xavier R.J."/>
            <person name="Alm E.J."/>
        </authorList>
    </citation>
    <scope>NUCLEOTIDE SEQUENCE [LARGE SCALE GENOMIC DNA]</scope>
    <source>
        <strain evidence="7 10">BIOML-A4</strain>
    </source>
</reference>
<dbReference type="GO" id="GO:0006396">
    <property type="term" value="P:RNA processing"/>
    <property type="evidence" value="ECO:0007669"/>
    <property type="project" value="InterPro"/>
</dbReference>
<dbReference type="Gene3D" id="3.30.1330.30">
    <property type="match status" value="1"/>
</dbReference>
<dbReference type="PANTHER" id="PTHR46429">
    <property type="entry name" value="23S RRNA (GUANOSINE-2'-O-)-METHYLTRANSFERASE RLMB"/>
    <property type="match status" value="1"/>
</dbReference>
<dbReference type="InterPro" id="IPR029064">
    <property type="entry name" value="Ribosomal_eL30-like_sf"/>
</dbReference>
<dbReference type="EMBL" id="LMUA01000023">
    <property type="protein sequence ID" value="KUE75373.1"/>
    <property type="molecule type" value="Genomic_DNA"/>
</dbReference>
<dbReference type="InterPro" id="IPR001537">
    <property type="entry name" value="SpoU_MeTrfase"/>
</dbReference>
<dbReference type="CDD" id="cd18103">
    <property type="entry name" value="SpoU-like_RlmB"/>
    <property type="match status" value="1"/>
</dbReference>
<dbReference type="NCBIfam" id="TIGR00186">
    <property type="entry name" value="rRNA_methyl_3"/>
    <property type="match status" value="1"/>
</dbReference>
<dbReference type="SUPFAM" id="SSF55315">
    <property type="entry name" value="L30e-like"/>
    <property type="match status" value="1"/>
</dbReference>
<organism evidence="5 8">
    <name type="scientific">Ruthenibacterium lactatiformans</name>
    <dbReference type="NCBI Taxonomy" id="1550024"/>
    <lineage>
        <taxon>Bacteria</taxon>
        <taxon>Bacillati</taxon>
        <taxon>Bacillota</taxon>
        <taxon>Clostridia</taxon>
        <taxon>Eubacteriales</taxon>
        <taxon>Oscillospiraceae</taxon>
        <taxon>Ruthenibacterium</taxon>
    </lineage>
</organism>
<sequence length="267" mass="27899">MERAEKKNDRFEHKTEQDPTFVYGKNAVTELLKSGAAVDTVFVQDTMNAAQAGYYTAIAREAGAVVKRVHAAKLRGMCGTEGHQGVAAWAASVDYVSLDDLLAEAARRGEPPFLLLADGVEDPHNLGAIIRTALLCGAHGVVIPRRGGVPVTPTVLKSSAGAAARLPVARVANIGEAVRRLKAQNVFVYCADMDGRPAFQQNLTGPIALVAGSEGSGVSPLVKSLCDGVLSLPMAGGGTGVDSFNVSVATGIILYEIMRQRGTEGSI</sequence>
<dbReference type="GO" id="GO:0003723">
    <property type="term" value="F:RNA binding"/>
    <property type="evidence" value="ECO:0007669"/>
    <property type="project" value="InterPro"/>
</dbReference>
<dbReference type="Pfam" id="PF08032">
    <property type="entry name" value="SpoU_sub_bind"/>
    <property type="match status" value="1"/>
</dbReference>
<dbReference type="GeneID" id="42856105"/>
<keyword evidence="2 5" id="KW-0489">Methyltransferase</keyword>
<comment type="caution">
    <text evidence="5">The sequence shown here is derived from an EMBL/GenBank/DDBJ whole genome shotgun (WGS) entry which is preliminary data.</text>
</comment>
<evidence type="ECO:0000256" key="2">
    <source>
        <dbReference type="ARBA" id="ARBA00022603"/>
    </source>
</evidence>
<evidence type="ECO:0000313" key="6">
    <source>
        <dbReference type="EMBL" id="KUE75373.1"/>
    </source>
</evidence>
<comment type="similarity">
    <text evidence="1">Belongs to the class IV-like SAM-binding methyltransferase superfamily. RNA methyltransferase TrmH family.</text>
</comment>